<gene>
    <name evidence="2" type="ORF">DMY87_18015</name>
</gene>
<name>A0ABX5NMD0_9HYPH</name>
<dbReference type="InterPro" id="IPR003610">
    <property type="entry name" value="CBM5/12"/>
</dbReference>
<keyword evidence="3" id="KW-1185">Reference proteome</keyword>
<dbReference type="EMBL" id="QJRY01000007">
    <property type="protein sequence ID" value="PYB71260.1"/>
    <property type="molecule type" value="Genomic_DNA"/>
</dbReference>
<proteinExistence type="predicted"/>
<accession>A0ABX5NMD0</accession>
<dbReference type="Pfam" id="PF02839">
    <property type="entry name" value="CBM_5_12"/>
    <property type="match status" value="1"/>
</dbReference>
<evidence type="ECO:0000313" key="3">
    <source>
        <dbReference type="Proteomes" id="UP000247536"/>
    </source>
</evidence>
<dbReference type="Gene3D" id="2.10.10.20">
    <property type="entry name" value="Carbohydrate-binding module superfamily 5/12"/>
    <property type="match status" value="1"/>
</dbReference>
<evidence type="ECO:0000313" key="2">
    <source>
        <dbReference type="EMBL" id="PYB71260.1"/>
    </source>
</evidence>
<comment type="caution">
    <text evidence="2">The sequence shown here is derived from an EMBL/GenBank/DDBJ whole genome shotgun (WGS) entry which is preliminary data.</text>
</comment>
<reference evidence="2 3" key="1">
    <citation type="submission" date="2018-06" db="EMBL/GenBank/DDBJ databases">
        <title>Rhizobium wuzhouense sp. nov., isolated from roots of Oryza officinalis.</title>
        <authorList>
            <person name="Yuan T."/>
        </authorList>
    </citation>
    <scope>NUCLEOTIDE SEQUENCE [LARGE SCALE GENOMIC DNA]</scope>
    <source>
        <strain evidence="2 3">W44</strain>
    </source>
</reference>
<protein>
    <recommendedName>
        <fullName evidence="1">Chitin-binding type-3 domain-containing protein</fullName>
    </recommendedName>
</protein>
<feature type="domain" description="Chitin-binding type-3" evidence="1">
    <location>
        <begin position="102"/>
        <end position="132"/>
    </location>
</feature>
<organism evidence="2 3">
    <name type="scientific">Rhizobium wuzhouense</name>
    <dbReference type="NCBI Taxonomy" id="1986026"/>
    <lineage>
        <taxon>Bacteria</taxon>
        <taxon>Pseudomonadati</taxon>
        <taxon>Pseudomonadota</taxon>
        <taxon>Alphaproteobacteria</taxon>
        <taxon>Hyphomicrobiales</taxon>
        <taxon>Rhizobiaceae</taxon>
        <taxon>Rhizobium/Agrobacterium group</taxon>
        <taxon>Rhizobium</taxon>
    </lineage>
</organism>
<dbReference type="RefSeq" id="WP_110793049.1">
    <property type="nucleotide sequence ID" value="NZ_QJRY01000007.1"/>
</dbReference>
<sequence length="183" mass="18500">MELSVAVRNAQADAFETTIGTAPKVQIFTGLRPANCATARSGTMLGNITAPSDWMSAASSGAKGLLGTWTDNSADAAGYAGYFSIMDSAGTTCHLQGIVSEAWATSKAYVVGQQASLNGNVYRCTTAGTSASSGGPSGTGTGITDGSAVWSYVGPTEMVLDNTNIAAGQAITITSFTYTRGNA</sequence>
<dbReference type="Proteomes" id="UP000247536">
    <property type="component" value="Unassembled WGS sequence"/>
</dbReference>
<evidence type="ECO:0000259" key="1">
    <source>
        <dbReference type="Pfam" id="PF02839"/>
    </source>
</evidence>